<feature type="region of interest" description="Disordered" evidence="1">
    <location>
        <begin position="1"/>
        <end position="22"/>
    </location>
</feature>
<organism evidence="2 3">
    <name type="scientific">Nocardia donostiensis</name>
    <dbReference type="NCBI Taxonomy" id="1538463"/>
    <lineage>
        <taxon>Bacteria</taxon>
        <taxon>Bacillati</taxon>
        <taxon>Actinomycetota</taxon>
        <taxon>Actinomycetes</taxon>
        <taxon>Mycobacteriales</taxon>
        <taxon>Nocardiaceae</taxon>
        <taxon>Nocardia</taxon>
    </lineage>
</organism>
<evidence type="ECO:0000256" key="1">
    <source>
        <dbReference type="SAM" id="MobiDB-lite"/>
    </source>
</evidence>
<keyword evidence="3" id="KW-1185">Reference proteome</keyword>
<name>A0A1W0BIH2_9NOCA</name>
<dbReference type="Proteomes" id="UP000188836">
    <property type="component" value="Unassembled WGS sequence"/>
</dbReference>
<evidence type="ECO:0000313" key="2">
    <source>
        <dbReference type="EMBL" id="ONM49914.1"/>
    </source>
</evidence>
<proteinExistence type="predicted"/>
<reference evidence="2 3" key="1">
    <citation type="journal article" date="2016" name="Antonie Van Leeuwenhoek">
        <title>Nocardia donostiensis sp. nov., isolated from human respiratory specimens.</title>
        <authorList>
            <person name="Ercibengoa M."/>
            <person name="Bell M."/>
            <person name="Marimon J.M."/>
            <person name="Humrighouse B."/>
            <person name="Klenk H.P."/>
            <person name="Potter G."/>
            <person name="Perez-Trallero E."/>
        </authorList>
    </citation>
    <scope>NUCLEOTIDE SEQUENCE [LARGE SCALE GENOMIC DNA]</scope>
    <source>
        <strain evidence="2 3">X1655</strain>
    </source>
</reference>
<dbReference type="AlphaFoldDB" id="A0A1W0BIH2"/>
<sequence length="61" mass="6793">MATKLDNASVAAGYDCGPASASSRHVRRWWNALARMSPRTAHRVAPQPVDRLRAVERYEQG</sequence>
<evidence type="ECO:0000313" key="3">
    <source>
        <dbReference type="Proteomes" id="UP000188836"/>
    </source>
</evidence>
<protein>
    <submittedName>
        <fullName evidence="2">Uncharacterized protein</fullName>
    </submittedName>
</protein>
<dbReference type="EMBL" id="MUMY01000003">
    <property type="protein sequence ID" value="ONM49914.1"/>
    <property type="molecule type" value="Genomic_DNA"/>
</dbReference>
<comment type="caution">
    <text evidence="2">The sequence shown here is derived from an EMBL/GenBank/DDBJ whole genome shotgun (WGS) entry which is preliminary data.</text>
</comment>
<gene>
    <name evidence="2" type="ORF">B0T46_05945</name>
</gene>
<accession>A0A1W0BIH2</accession>